<dbReference type="EMBL" id="NMVQ01000001">
    <property type="protein sequence ID" value="OYO25084.1"/>
    <property type="molecule type" value="Genomic_DNA"/>
</dbReference>
<dbReference type="Pfam" id="PF02537">
    <property type="entry name" value="CRCB"/>
    <property type="match status" value="1"/>
</dbReference>
<evidence type="ECO:0000256" key="2">
    <source>
        <dbReference type="ARBA" id="ARBA00022475"/>
    </source>
</evidence>
<organism evidence="11 12">
    <name type="scientific">Enemella dayhoffiae</name>
    <dbReference type="NCBI Taxonomy" id="2016507"/>
    <lineage>
        <taxon>Bacteria</taxon>
        <taxon>Bacillati</taxon>
        <taxon>Actinomycetota</taxon>
        <taxon>Actinomycetes</taxon>
        <taxon>Propionibacteriales</taxon>
        <taxon>Propionibacteriaceae</taxon>
        <taxon>Enemella</taxon>
    </lineage>
</organism>
<keyword evidence="10" id="KW-0479">Metal-binding</keyword>
<dbReference type="GO" id="GO:0046872">
    <property type="term" value="F:metal ion binding"/>
    <property type="evidence" value="ECO:0007669"/>
    <property type="project" value="UniProtKB-KW"/>
</dbReference>
<evidence type="ECO:0000313" key="12">
    <source>
        <dbReference type="Proteomes" id="UP000216311"/>
    </source>
</evidence>
<feature type="binding site" evidence="10">
    <location>
        <position position="79"/>
    </location>
    <ligand>
        <name>Na(+)</name>
        <dbReference type="ChEBI" id="CHEBI:29101"/>
        <note>structural</note>
    </ligand>
</feature>
<dbReference type="PANTHER" id="PTHR28259:SF1">
    <property type="entry name" value="FLUORIDE EXPORT PROTEIN 1-RELATED"/>
    <property type="match status" value="1"/>
</dbReference>
<comment type="caution">
    <text evidence="11">The sequence shown here is derived from an EMBL/GenBank/DDBJ whole genome shotgun (WGS) entry which is preliminary data.</text>
</comment>
<dbReference type="AlphaFoldDB" id="A0A255HFC9"/>
<gene>
    <name evidence="10" type="primary">fluC</name>
    <name evidence="10" type="synonym">crcB</name>
    <name evidence="11" type="ORF">CGZ93_01060</name>
</gene>
<evidence type="ECO:0000256" key="1">
    <source>
        <dbReference type="ARBA" id="ARBA00004651"/>
    </source>
</evidence>
<dbReference type="GO" id="GO:0140114">
    <property type="term" value="P:cellular detoxification of fluoride"/>
    <property type="evidence" value="ECO:0007669"/>
    <property type="project" value="UniProtKB-UniRule"/>
</dbReference>
<keyword evidence="12" id="KW-1185">Reference proteome</keyword>
<keyword evidence="10" id="KW-0406">Ion transport</keyword>
<dbReference type="GO" id="GO:0005886">
    <property type="term" value="C:plasma membrane"/>
    <property type="evidence" value="ECO:0007669"/>
    <property type="project" value="UniProtKB-SubCell"/>
</dbReference>
<feature type="transmembrane region" description="Helical" evidence="10">
    <location>
        <begin position="72"/>
        <end position="97"/>
    </location>
</feature>
<keyword evidence="5 10" id="KW-0472">Membrane</keyword>
<keyword evidence="6 10" id="KW-0407">Ion channel</keyword>
<keyword evidence="10" id="KW-0915">Sodium</keyword>
<keyword evidence="10" id="KW-0813">Transport</keyword>
<evidence type="ECO:0000256" key="6">
    <source>
        <dbReference type="ARBA" id="ARBA00023303"/>
    </source>
</evidence>
<comment type="function">
    <text evidence="9 10">Fluoride-specific ion channel. Important for reducing fluoride concentration in the cell, thus reducing its toxicity.</text>
</comment>
<evidence type="ECO:0000256" key="4">
    <source>
        <dbReference type="ARBA" id="ARBA00022989"/>
    </source>
</evidence>
<evidence type="ECO:0000256" key="9">
    <source>
        <dbReference type="ARBA" id="ARBA00049940"/>
    </source>
</evidence>
<comment type="subcellular location">
    <subcellularLocation>
        <location evidence="1 10">Cell membrane</location>
        <topology evidence="1 10">Multi-pass membrane protein</topology>
    </subcellularLocation>
</comment>
<feature type="transmembrane region" description="Helical" evidence="10">
    <location>
        <begin position="103"/>
        <end position="125"/>
    </location>
</feature>
<name>A0A255HFC9_9ACTN</name>
<reference evidence="11 12" key="1">
    <citation type="submission" date="2017-07" db="EMBL/GenBank/DDBJ databases">
        <title>Draft whole genome sequences of clinical Proprionibacteriaceae strains.</title>
        <authorList>
            <person name="Bernier A.-M."/>
            <person name="Bernard K."/>
            <person name="Domingo M.-C."/>
        </authorList>
    </citation>
    <scope>NUCLEOTIDE SEQUENCE [LARGE SCALE GENOMIC DNA]</scope>
    <source>
        <strain evidence="11 12">NML 130396</strain>
    </source>
</reference>
<accession>A0A255HFC9</accession>
<proteinExistence type="inferred from homology"/>
<keyword evidence="3 10" id="KW-0812">Transmembrane</keyword>
<dbReference type="Proteomes" id="UP000216311">
    <property type="component" value="Unassembled WGS sequence"/>
</dbReference>
<comment type="similarity">
    <text evidence="7 10">Belongs to the fluoride channel Fluc/FEX (TC 1.A.43) family.</text>
</comment>
<comment type="catalytic activity">
    <reaction evidence="8">
        <text>fluoride(in) = fluoride(out)</text>
        <dbReference type="Rhea" id="RHEA:76159"/>
        <dbReference type="ChEBI" id="CHEBI:17051"/>
    </reaction>
    <physiologicalReaction direction="left-to-right" evidence="8">
        <dbReference type="Rhea" id="RHEA:76160"/>
    </physiologicalReaction>
</comment>
<protein>
    <recommendedName>
        <fullName evidence="10">Fluoride-specific ion channel FluC</fullName>
    </recommendedName>
</protein>
<comment type="activity regulation">
    <text evidence="10">Na(+) is not transported, but it plays an essential structural role and its presence is essential for fluoride channel function.</text>
</comment>
<keyword evidence="4 10" id="KW-1133">Transmembrane helix</keyword>
<feature type="binding site" evidence="10">
    <location>
        <position position="82"/>
    </location>
    <ligand>
        <name>Na(+)</name>
        <dbReference type="ChEBI" id="CHEBI:29101"/>
        <note>structural</note>
    </ligand>
</feature>
<evidence type="ECO:0000256" key="7">
    <source>
        <dbReference type="ARBA" id="ARBA00035120"/>
    </source>
</evidence>
<sequence length="131" mass="13381">MVRSHQRHVLPAVAVGGALGSLARWGVALALPHPGEQWPWATLLVNVTGSFLLGALVVLVEVRRLHPLARPLLGAGVLGGWTTFSAWMGDAVALAAAGALVPAGAYLLVTLVLGLGAAGLGMAIARRSGQR</sequence>
<keyword evidence="2 10" id="KW-1003">Cell membrane</keyword>
<evidence type="ECO:0000256" key="5">
    <source>
        <dbReference type="ARBA" id="ARBA00023136"/>
    </source>
</evidence>
<dbReference type="InterPro" id="IPR003691">
    <property type="entry name" value="FluC"/>
</dbReference>
<dbReference type="GO" id="GO:0062054">
    <property type="term" value="F:fluoride channel activity"/>
    <property type="evidence" value="ECO:0007669"/>
    <property type="project" value="UniProtKB-UniRule"/>
</dbReference>
<evidence type="ECO:0000313" key="11">
    <source>
        <dbReference type="EMBL" id="OYO25084.1"/>
    </source>
</evidence>
<evidence type="ECO:0000256" key="8">
    <source>
        <dbReference type="ARBA" id="ARBA00035585"/>
    </source>
</evidence>
<feature type="transmembrane region" description="Helical" evidence="10">
    <location>
        <begin position="40"/>
        <end position="60"/>
    </location>
</feature>
<evidence type="ECO:0000256" key="10">
    <source>
        <dbReference type="HAMAP-Rule" id="MF_00454"/>
    </source>
</evidence>
<dbReference type="HAMAP" id="MF_00454">
    <property type="entry name" value="FluC"/>
    <property type="match status" value="1"/>
</dbReference>
<dbReference type="OrthoDB" id="5148600at2"/>
<dbReference type="PANTHER" id="PTHR28259">
    <property type="entry name" value="FLUORIDE EXPORT PROTEIN 1-RELATED"/>
    <property type="match status" value="1"/>
</dbReference>
<evidence type="ECO:0000256" key="3">
    <source>
        <dbReference type="ARBA" id="ARBA00022692"/>
    </source>
</evidence>